<gene>
    <name evidence="1" type="ORF">HAX54_022740</name>
</gene>
<dbReference type="EMBL" id="JACEIK010002748">
    <property type="protein sequence ID" value="MCD9638650.1"/>
    <property type="molecule type" value="Genomic_DNA"/>
</dbReference>
<dbReference type="Proteomes" id="UP000823775">
    <property type="component" value="Unassembled WGS sequence"/>
</dbReference>
<proteinExistence type="predicted"/>
<comment type="caution">
    <text evidence="1">The sequence shown here is derived from an EMBL/GenBank/DDBJ whole genome shotgun (WGS) entry which is preliminary data.</text>
</comment>
<sequence length="195" mass="22454">RSLFCRSGHATAVGKPLRLHPVVNSRSVTAKLLPSARFAAAVPRTKARTIMEELEFCCTNNLSNNIVEIDSLALINFIEGKWEVPWSVAMEVNYINLLKRKLSARVQHAFREGNALTDYYNLVFVFAGNFQFSNFQEMPSEGRRILNLEKMGTHQIRRRIIHNSSAVHSGANTTRHKDRHALEWKRFYLNLIRLF</sequence>
<organism evidence="1 2">
    <name type="scientific">Datura stramonium</name>
    <name type="common">Jimsonweed</name>
    <name type="synonym">Common thornapple</name>
    <dbReference type="NCBI Taxonomy" id="4076"/>
    <lineage>
        <taxon>Eukaryota</taxon>
        <taxon>Viridiplantae</taxon>
        <taxon>Streptophyta</taxon>
        <taxon>Embryophyta</taxon>
        <taxon>Tracheophyta</taxon>
        <taxon>Spermatophyta</taxon>
        <taxon>Magnoliopsida</taxon>
        <taxon>eudicotyledons</taxon>
        <taxon>Gunneridae</taxon>
        <taxon>Pentapetalae</taxon>
        <taxon>asterids</taxon>
        <taxon>lamiids</taxon>
        <taxon>Solanales</taxon>
        <taxon>Solanaceae</taxon>
        <taxon>Solanoideae</taxon>
        <taxon>Datureae</taxon>
        <taxon>Datura</taxon>
    </lineage>
</organism>
<evidence type="ECO:0000313" key="2">
    <source>
        <dbReference type="Proteomes" id="UP000823775"/>
    </source>
</evidence>
<evidence type="ECO:0000313" key="1">
    <source>
        <dbReference type="EMBL" id="MCD9638650.1"/>
    </source>
</evidence>
<reference evidence="1 2" key="1">
    <citation type="journal article" date="2021" name="BMC Genomics">
        <title>Datura genome reveals duplications of psychoactive alkaloid biosynthetic genes and high mutation rate following tissue culture.</title>
        <authorList>
            <person name="Rajewski A."/>
            <person name="Carter-House D."/>
            <person name="Stajich J."/>
            <person name="Litt A."/>
        </authorList>
    </citation>
    <scope>NUCLEOTIDE SEQUENCE [LARGE SCALE GENOMIC DNA]</scope>
    <source>
        <strain evidence="1">AR-01</strain>
    </source>
</reference>
<accession>A0ABS8UWY7</accession>
<feature type="non-terminal residue" evidence="1">
    <location>
        <position position="1"/>
    </location>
</feature>
<evidence type="ECO:0008006" key="3">
    <source>
        <dbReference type="Google" id="ProtNLM"/>
    </source>
</evidence>
<keyword evidence="2" id="KW-1185">Reference proteome</keyword>
<protein>
    <recommendedName>
        <fullName evidence="3">RNase H type-1 domain-containing protein</fullName>
    </recommendedName>
</protein>
<name>A0ABS8UWY7_DATST</name>